<dbReference type="EMBL" id="JAUSQL010000001">
    <property type="protein sequence ID" value="MDP9832221.1"/>
    <property type="molecule type" value="Genomic_DNA"/>
</dbReference>
<dbReference type="PANTHER" id="PTHR33202:SF2">
    <property type="entry name" value="FERRIC UPTAKE REGULATION PROTEIN"/>
    <property type="match status" value="1"/>
</dbReference>
<evidence type="ECO:0000256" key="3">
    <source>
        <dbReference type="ARBA" id="ARBA00011738"/>
    </source>
</evidence>
<keyword evidence="4" id="KW-0963">Cytoplasm</keyword>
<dbReference type="Pfam" id="PF01475">
    <property type="entry name" value="FUR"/>
    <property type="match status" value="1"/>
</dbReference>
<evidence type="ECO:0000256" key="10">
    <source>
        <dbReference type="ARBA" id="ARBA00023163"/>
    </source>
</evidence>
<dbReference type="SUPFAM" id="SSF46785">
    <property type="entry name" value="Winged helix' DNA-binding domain"/>
    <property type="match status" value="1"/>
</dbReference>
<dbReference type="InterPro" id="IPR043135">
    <property type="entry name" value="Fur_C"/>
</dbReference>
<evidence type="ECO:0000256" key="8">
    <source>
        <dbReference type="ARBA" id="ARBA00023015"/>
    </source>
</evidence>
<comment type="similarity">
    <text evidence="2">Belongs to the Fur family.</text>
</comment>
<evidence type="ECO:0000256" key="9">
    <source>
        <dbReference type="ARBA" id="ARBA00023125"/>
    </source>
</evidence>
<keyword evidence="5" id="KW-0678">Repressor</keyword>
<dbReference type="InterPro" id="IPR002481">
    <property type="entry name" value="FUR"/>
</dbReference>
<keyword evidence="6" id="KW-0479">Metal-binding</keyword>
<evidence type="ECO:0000256" key="1">
    <source>
        <dbReference type="ARBA" id="ARBA00004496"/>
    </source>
</evidence>
<dbReference type="Gene3D" id="3.30.1490.190">
    <property type="match status" value="1"/>
</dbReference>
<sequence>MRMTRQRNALATLLSETEEFLPAQRIHELLLERGEKVGLATVYRNLQALAEQGTVDVLRQEGSDVQLFRHCADDGHHHHLLCRNCGKTVELFIPQLEELTKSVAKDNGFTDVSHDIEIYGLCANCAANAER</sequence>
<keyword evidence="12" id="KW-1185">Reference proteome</keyword>
<evidence type="ECO:0000256" key="5">
    <source>
        <dbReference type="ARBA" id="ARBA00022491"/>
    </source>
</evidence>
<evidence type="ECO:0000313" key="11">
    <source>
        <dbReference type="EMBL" id="MDP9832221.1"/>
    </source>
</evidence>
<keyword evidence="7" id="KW-0862">Zinc</keyword>
<evidence type="ECO:0000256" key="7">
    <source>
        <dbReference type="ARBA" id="ARBA00022833"/>
    </source>
</evidence>
<reference evidence="11 12" key="1">
    <citation type="submission" date="2023-07" db="EMBL/GenBank/DDBJ databases">
        <title>Sequencing the genomes of 1000 actinobacteria strains.</title>
        <authorList>
            <person name="Klenk H.-P."/>
        </authorList>
    </citation>
    <scope>NUCLEOTIDE SEQUENCE [LARGE SCALE GENOMIC DNA]</scope>
    <source>
        <strain evidence="11 12">DSM 19515</strain>
    </source>
</reference>
<organism evidence="11 12">
    <name type="scientific">Trueperella abortisuis</name>
    <dbReference type="NCBI Taxonomy" id="445930"/>
    <lineage>
        <taxon>Bacteria</taxon>
        <taxon>Bacillati</taxon>
        <taxon>Actinomycetota</taxon>
        <taxon>Actinomycetes</taxon>
        <taxon>Actinomycetales</taxon>
        <taxon>Actinomycetaceae</taxon>
        <taxon>Trueperella</taxon>
    </lineage>
</organism>
<name>A0ABT9PHM6_9ACTO</name>
<evidence type="ECO:0000256" key="2">
    <source>
        <dbReference type="ARBA" id="ARBA00007957"/>
    </source>
</evidence>
<evidence type="ECO:0000256" key="4">
    <source>
        <dbReference type="ARBA" id="ARBA00022490"/>
    </source>
</evidence>
<dbReference type="InterPro" id="IPR036388">
    <property type="entry name" value="WH-like_DNA-bd_sf"/>
</dbReference>
<dbReference type="PANTHER" id="PTHR33202">
    <property type="entry name" value="ZINC UPTAKE REGULATION PROTEIN"/>
    <property type="match status" value="1"/>
</dbReference>
<keyword evidence="9" id="KW-0238">DNA-binding</keyword>
<comment type="subcellular location">
    <subcellularLocation>
        <location evidence="1">Cytoplasm</location>
    </subcellularLocation>
</comment>
<evidence type="ECO:0000313" key="12">
    <source>
        <dbReference type="Proteomes" id="UP001230145"/>
    </source>
</evidence>
<dbReference type="Proteomes" id="UP001230145">
    <property type="component" value="Unassembled WGS sequence"/>
</dbReference>
<dbReference type="Gene3D" id="1.10.10.10">
    <property type="entry name" value="Winged helix-like DNA-binding domain superfamily/Winged helix DNA-binding domain"/>
    <property type="match status" value="1"/>
</dbReference>
<dbReference type="InterPro" id="IPR036390">
    <property type="entry name" value="WH_DNA-bd_sf"/>
</dbReference>
<gene>
    <name evidence="11" type="ORF">J2S45_000900</name>
</gene>
<comment type="subunit">
    <text evidence="3">Homodimer.</text>
</comment>
<dbReference type="CDD" id="cd07153">
    <property type="entry name" value="Fur_like"/>
    <property type="match status" value="1"/>
</dbReference>
<accession>A0ABT9PHM6</accession>
<keyword evidence="10" id="KW-0804">Transcription</keyword>
<keyword evidence="8" id="KW-0805">Transcription regulation</keyword>
<proteinExistence type="inferred from homology"/>
<evidence type="ECO:0000256" key="6">
    <source>
        <dbReference type="ARBA" id="ARBA00022723"/>
    </source>
</evidence>
<comment type="caution">
    <text evidence="11">The sequence shown here is derived from an EMBL/GenBank/DDBJ whole genome shotgun (WGS) entry which is preliminary data.</text>
</comment>
<protein>
    <submittedName>
        <fullName evidence="11">Fur family ferric uptake transcriptional regulator</fullName>
    </submittedName>
</protein>